<reference evidence="4 5" key="1">
    <citation type="submission" date="2020-08" db="EMBL/GenBank/DDBJ databases">
        <title>Genomic Encyclopedia of Type Strains, Phase III (KMG-III): the genomes of soil and plant-associated and newly described type strains.</title>
        <authorList>
            <person name="Whitman W."/>
        </authorList>
    </citation>
    <scope>NUCLEOTIDE SEQUENCE [LARGE SCALE GENOMIC DNA]</scope>
    <source>
        <strain evidence="4 5">CECT 5995</strain>
    </source>
</reference>
<feature type="repeat" description="ANK" evidence="3">
    <location>
        <begin position="76"/>
        <end position="108"/>
    </location>
</feature>
<dbReference type="Gene3D" id="1.25.40.20">
    <property type="entry name" value="Ankyrin repeat-containing domain"/>
    <property type="match status" value="1"/>
</dbReference>
<dbReference type="RefSeq" id="WP_183389117.1">
    <property type="nucleotide sequence ID" value="NZ_JACHXM010000026.1"/>
</dbReference>
<evidence type="ECO:0000313" key="4">
    <source>
        <dbReference type="EMBL" id="MBB3142760.1"/>
    </source>
</evidence>
<evidence type="ECO:0000256" key="1">
    <source>
        <dbReference type="ARBA" id="ARBA00022737"/>
    </source>
</evidence>
<dbReference type="EMBL" id="JACHXM010000026">
    <property type="protein sequence ID" value="MBB3142760.1"/>
    <property type="molecule type" value="Genomic_DNA"/>
</dbReference>
<evidence type="ECO:0000313" key="5">
    <source>
        <dbReference type="Proteomes" id="UP000525987"/>
    </source>
</evidence>
<comment type="caution">
    <text evidence="4">The sequence shown here is derived from an EMBL/GenBank/DDBJ whole genome shotgun (WGS) entry which is preliminary data.</text>
</comment>
<feature type="repeat" description="ANK" evidence="3">
    <location>
        <begin position="42"/>
        <end position="74"/>
    </location>
</feature>
<dbReference type="InterPro" id="IPR002110">
    <property type="entry name" value="Ankyrin_rpt"/>
</dbReference>
<dbReference type="SMART" id="SM00248">
    <property type="entry name" value="ANK"/>
    <property type="match status" value="4"/>
</dbReference>
<dbReference type="PANTHER" id="PTHR24198">
    <property type="entry name" value="ANKYRIN REPEAT AND PROTEIN KINASE DOMAIN-CONTAINING PROTEIN"/>
    <property type="match status" value="1"/>
</dbReference>
<organism evidence="4 5">
    <name type="scientific">Halomonas organivorans</name>
    <dbReference type="NCBI Taxonomy" id="257772"/>
    <lineage>
        <taxon>Bacteria</taxon>
        <taxon>Pseudomonadati</taxon>
        <taxon>Pseudomonadota</taxon>
        <taxon>Gammaproteobacteria</taxon>
        <taxon>Oceanospirillales</taxon>
        <taxon>Halomonadaceae</taxon>
        <taxon>Halomonas</taxon>
    </lineage>
</organism>
<dbReference type="PROSITE" id="PS50088">
    <property type="entry name" value="ANK_REPEAT"/>
    <property type="match status" value="2"/>
</dbReference>
<sequence length="193" mass="21218">MKDKEEVIFVSIAHAIKSQDLEKLASLFSEHPEQVNRIIPLGRQTWLGYAASREKPRVVKYLIDIGVDVNKGDERDGRKPICNAASKGNYDIVKCLLDAGTVLDVSASVRNPLFGAITSRSPAITQLLLEAGIDSTARYNSDTMKNMDAVAFALMWGDKESARLIALRNAKGDEKMAVKALEEADKIAEENAR</sequence>
<gene>
    <name evidence="4" type="ORF">FHR96_003661</name>
</gene>
<dbReference type="Proteomes" id="UP000525987">
    <property type="component" value="Unassembled WGS sequence"/>
</dbReference>
<proteinExistence type="predicted"/>
<dbReference type="InterPro" id="IPR036770">
    <property type="entry name" value="Ankyrin_rpt-contain_sf"/>
</dbReference>
<accession>A0A7W5G711</accession>
<dbReference type="Pfam" id="PF12796">
    <property type="entry name" value="Ank_2"/>
    <property type="match status" value="1"/>
</dbReference>
<keyword evidence="2 3" id="KW-0040">ANK repeat</keyword>
<keyword evidence="1" id="KW-0677">Repeat</keyword>
<dbReference type="SUPFAM" id="SSF48403">
    <property type="entry name" value="Ankyrin repeat"/>
    <property type="match status" value="1"/>
</dbReference>
<dbReference type="AlphaFoldDB" id="A0A7W5G711"/>
<protein>
    <submittedName>
        <fullName evidence="4">Ankyrin repeat protein</fullName>
    </submittedName>
</protein>
<keyword evidence="5" id="KW-1185">Reference proteome</keyword>
<evidence type="ECO:0000256" key="2">
    <source>
        <dbReference type="ARBA" id="ARBA00023043"/>
    </source>
</evidence>
<evidence type="ECO:0000256" key="3">
    <source>
        <dbReference type="PROSITE-ProRule" id="PRU00023"/>
    </source>
</evidence>
<name>A0A7W5G711_9GAMM</name>
<dbReference type="PANTHER" id="PTHR24198:SF165">
    <property type="entry name" value="ANKYRIN REPEAT-CONTAINING PROTEIN-RELATED"/>
    <property type="match status" value="1"/>
</dbReference>